<accession>A0A3B3QCH5</accession>
<feature type="domain" description="Ubiquitin-like" evidence="2">
    <location>
        <begin position="102"/>
        <end position="171"/>
    </location>
</feature>
<evidence type="ECO:0000313" key="3">
    <source>
        <dbReference type="Ensembl" id="ENSPKIP00000003853.1"/>
    </source>
</evidence>
<dbReference type="Pfam" id="PF25805">
    <property type="entry name" value="IQUB"/>
    <property type="match status" value="1"/>
</dbReference>
<dbReference type="AlphaFoldDB" id="A0A3B3QCH5"/>
<name>A0A3B3QCH5_9TELE</name>
<dbReference type="SUPFAM" id="SSF54236">
    <property type="entry name" value="Ubiquitin-like"/>
    <property type="match status" value="1"/>
</dbReference>
<dbReference type="PANTHER" id="PTHR21074:SF0">
    <property type="entry name" value="IQ AND UBIQUITIN-LIKE DOMAIN-CONTAINING PROTEIN"/>
    <property type="match status" value="1"/>
</dbReference>
<dbReference type="GeneTree" id="ENSGT00390000014326"/>
<feature type="compositionally biased region" description="Basic and acidic residues" evidence="1">
    <location>
        <begin position="1"/>
        <end position="18"/>
    </location>
</feature>
<dbReference type="InterPro" id="IPR057887">
    <property type="entry name" value="IQUB_helical"/>
</dbReference>
<proteinExistence type="predicted"/>
<dbReference type="GO" id="GO:0031514">
    <property type="term" value="C:motile cilium"/>
    <property type="evidence" value="ECO:0007669"/>
    <property type="project" value="TreeGrafter"/>
</dbReference>
<protein>
    <submittedName>
        <fullName evidence="3">IQ motif and ubiquitin domain containing</fullName>
    </submittedName>
</protein>
<reference evidence="3" key="1">
    <citation type="submission" date="2025-08" db="UniProtKB">
        <authorList>
            <consortium name="Ensembl"/>
        </authorList>
    </citation>
    <scope>IDENTIFICATION</scope>
</reference>
<reference evidence="3" key="2">
    <citation type="submission" date="2025-09" db="UniProtKB">
        <authorList>
            <consortium name="Ensembl"/>
        </authorList>
    </citation>
    <scope>IDENTIFICATION</scope>
</reference>
<sequence>MDENMENRGRSEDQDKTKLTSQIQNETFEPVADFNDKAGDGDPLQCVQVSASVLASVEVDSVVDKPSQTLEEEQKERLDPDQQDRMLNDEATLFTDVGNTTATVKIMFLPDGHMMTIAFAIGLTIQDLKEHFSNELKVPPDVIQILLNGGITENNKTLISLGAQPHGTIQLEMSSIDPEKHPIRPLKPQPEYSMSDVITVRVQKDTDLVAYQDVVVEIVRAPHRKAFVGGYRHRITGTVFHHAAVQTLPRQRPDRGVETFCRDTQTVETKSQSQQCFNNTSTQMTKIGCYMSNMEDKLISPGVYITADEYHSRRLKAVVVLQKHVRRWQAKRFTDQLRREKEHHQDWVKKEEVRRKLEKEEKIKAEHQRRMNPATAEDFELLYYSVERWRQQEVQHIDATLSGPERKAALCALLDQETQFLFSVEQHRTAARQRNQQKAVQALLDKCAAPKRWQAFDGRMTLMDTQHTIRAQELRDLYSSVNVQNVKREERLNALLSVKHTVKEHDCNLTRDIVELIDRETDLLTRGVKEANLGGLRKRISTLFLQYIKTPAFNPEVSRLLKVPQDLAQMKKDFVFCQGCSSHLPPADFPLEYSARTAGRCRRCTRLDNEARRRVDLSLHRSILRCLQQDEVSRNRDSKIPFLLQEQDLRYLVDVVWGARSALSTQDDMHDLAMVRWEPLRDWSPWNCILLTTEEASAHQKVEHLEKAYGVVFMCSVKQKHMLAQKYFSKIPAMAQFLQSTSPQPGAHGDLLVTKPITVETK</sequence>
<dbReference type="PROSITE" id="PS50053">
    <property type="entry name" value="UBIQUITIN_2"/>
    <property type="match status" value="1"/>
</dbReference>
<dbReference type="OrthoDB" id="10265862at2759"/>
<dbReference type="PANTHER" id="PTHR21074">
    <property type="entry name" value="IQ AND UBIQUITIN-LIKE DOMAIN-CONTAINING PROTEIN"/>
    <property type="match status" value="1"/>
</dbReference>
<dbReference type="Ensembl" id="ENSPKIT00000027822.1">
    <property type="protein sequence ID" value="ENSPKIP00000003853.1"/>
    <property type="gene ID" value="ENSPKIG00000021186.1"/>
</dbReference>
<keyword evidence="4" id="KW-1185">Reference proteome</keyword>
<dbReference type="STRING" id="1676925.ENSPKIP00000003853"/>
<dbReference type="Gene3D" id="3.10.20.90">
    <property type="entry name" value="Phosphatidylinositol 3-kinase Catalytic Subunit, Chain A, domain 1"/>
    <property type="match status" value="1"/>
</dbReference>
<organism evidence="3 4">
    <name type="scientific">Paramormyrops kingsleyae</name>
    <dbReference type="NCBI Taxonomy" id="1676925"/>
    <lineage>
        <taxon>Eukaryota</taxon>
        <taxon>Metazoa</taxon>
        <taxon>Chordata</taxon>
        <taxon>Craniata</taxon>
        <taxon>Vertebrata</taxon>
        <taxon>Euteleostomi</taxon>
        <taxon>Actinopterygii</taxon>
        <taxon>Neopterygii</taxon>
        <taxon>Teleostei</taxon>
        <taxon>Osteoglossocephala</taxon>
        <taxon>Osteoglossomorpha</taxon>
        <taxon>Osteoglossiformes</taxon>
        <taxon>Mormyridae</taxon>
        <taxon>Paramormyrops</taxon>
    </lineage>
</organism>
<dbReference type="InterPro" id="IPR037695">
    <property type="entry name" value="IQUB"/>
</dbReference>
<evidence type="ECO:0000313" key="4">
    <source>
        <dbReference type="Proteomes" id="UP000261540"/>
    </source>
</evidence>
<dbReference type="GO" id="GO:0030317">
    <property type="term" value="P:flagellated sperm motility"/>
    <property type="evidence" value="ECO:0007669"/>
    <property type="project" value="TreeGrafter"/>
</dbReference>
<evidence type="ECO:0000259" key="2">
    <source>
        <dbReference type="PROSITE" id="PS50053"/>
    </source>
</evidence>
<dbReference type="InterPro" id="IPR029071">
    <property type="entry name" value="Ubiquitin-like_domsf"/>
</dbReference>
<evidence type="ECO:0000256" key="1">
    <source>
        <dbReference type="SAM" id="MobiDB-lite"/>
    </source>
</evidence>
<dbReference type="CDD" id="cd17061">
    <property type="entry name" value="Ubl_IQUB"/>
    <property type="match status" value="1"/>
</dbReference>
<dbReference type="InterPro" id="IPR000626">
    <property type="entry name" value="Ubiquitin-like_dom"/>
</dbReference>
<dbReference type="GO" id="GO:0001669">
    <property type="term" value="C:acrosomal vesicle"/>
    <property type="evidence" value="ECO:0007669"/>
    <property type="project" value="TreeGrafter"/>
</dbReference>
<dbReference type="GO" id="GO:0060271">
    <property type="term" value="P:cilium assembly"/>
    <property type="evidence" value="ECO:0007669"/>
    <property type="project" value="TreeGrafter"/>
</dbReference>
<dbReference type="Proteomes" id="UP000261540">
    <property type="component" value="Unplaced"/>
</dbReference>
<feature type="region of interest" description="Disordered" evidence="1">
    <location>
        <begin position="1"/>
        <end position="26"/>
    </location>
</feature>